<dbReference type="Proteomes" id="UP000292547">
    <property type="component" value="Chromosome"/>
</dbReference>
<reference evidence="1 2" key="1">
    <citation type="submission" date="2018-08" db="EMBL/GenBank/DDBJ databases">
        <title>The complete genome sequence of Streptomyces seoulensis, a pioneer strain for nickel superoxide dismutase discovery.</title>
        <authorList>
            <person name="Shin J."/>
            <person name="Lee J.-S."/>
            <person name="Lee E.-J."/>
            <person name="Youn H.-D."/>
        </authorList>
    </citation>
    <scope>NUCLEOTIDE SEQUENCE [LARGE SCALE GENOMIC DNA]</scope>
    <source>
        <strain evidence="1 2">KCTC 9819</strain>
    </source>
</reference>
<organism evidence="1 2">
    <name type="scientific">Streptomyces seoulensis</name>
    <dbReference type="NCBI Taxonomy" id="73044"/>
    <lineage>
        <taxon>Bacteria</taxon>
        <taxon>Bacillati</taxon>
        <taxon>Actinomycetota</taxon>
        <taxon>Actinomycetes</taxon>
        <taxon>Kitasatosporales</taxon>
        <taxon>Streptomycetaceae</taxon>
        <taxon>Streptomyces</taxon>
    </lineage>
</organism>
<protein>
    <submittedName>
        <fullName evidence="1">Uncharacterized protein</fullName>
    </submittedName>
</protein>
<dbReference type="InterPro" id="IPR046275">
    <property type="entry name" value="DUF6308"/>
</dbReference>
<dbReference type="AlphaFoldDB" id="A0A4P6TYJ0"/>
<dbReference type="KEGG" id="sseo:D0Z67_21285"/>
<evidence type="ECO:0000313" key="2">
    <source>
        <dbReference type="Proteomes" id="UP000292547"/>
    </source>
</evidence>
<dbReference type="EMBL" id="CP032229">
    <property type="protein sequence ID" value="QBJ92570.1"/>
    <property type="molecule type" value="Genomic_DNA"/>
</dbReference>
<dbReference type="OrthoDB" id="5178186at2"/>
<evidence type="ECO:0000313" key="1">
    <source>
        <dbReference type="EMBL" id="QBJ92570.1"/>
    </source>
</evidence>
<sequence>MDAGLRDIVRSHVGSEDAVGHLREYFGLDGGRPYTGARFEGLGGGGDRVGVADVVTAEDLVAVQMLSVRVPERVSLDLLEGDLGQQMSKLLREIPCELDMVDAETGELESGSAAEWAWDLLDAQYGVGWVMAGKLLARKRPRLLPVYDRVVRCVLGTPSSFWLGLHHALRVDDHALHHELLDLRKRAGIPETVSALRVCDIVLWMAHHEGHRPLRCPGHGTLSP</sequence>
<accession>A0A4P6TYJ0</accession>
<name>A0A4P6TYJ0_STRSO</name>
<dbReference type="Pfam" id="PF19827">
    <property type="entry name" value="DUF6308"/>
    <property type="match status" value="1"/>
</dbReference>
<gene>
    <name evidence="1" type="ORF">D0Z67_21285</name>
</gene>
<proteinExistence type="predicted"/>
<keyword evidence="2" id="KW-1185">Reference proteome</keyword>
<dbReference type="STRING" id="73044.GCA_000725795_05653"/>